<organism evidence="1 2">
    <name type="scientific">Phytophthora megakarya</name>
    <dbReference type="NCBI Taxonomy" id="4795"/>
    <lineage>
        <taxon>Eukaryota</taxon>
        <taxon>Sar</taxon>
        <taxon>Stramenopiles</taxon>
        <taxon>Oomycota</taxon>
        <taxon>Peronosporomycetes</taxon>
        <taxon>Peronosporales</taxon>
        <taxon>Peronosporaceae</taxon>
        <taxon>Phytophthora</taxon>
    </lineage>
</organism>
<sequence>MNVRQGPGEVGVKLADGKAHRVVRREVSLSYTFDGFRSNDDFLVIEINYAFDCILGIPWRARYQPEID</sequence>
<dbReference type="AlphaFoldDB" id="A0A225UK25"/>
<dbReference type="Proteomes" id="UP000198211">
    <property type="component" value="Unassembled WGS sequence"/>
</dbReference>
<accession>A0A225UK25</accession>
<reference evidence="2" key="1">
    <citation type="submission" date="2017-03" db="EMBL/GenBank/DDBJ databases">
        <title>Phytopthora megakarya and P. palmivora, two closely related causual agents of cacao black pod achieved similar genome size and gene model numbers by different mechanisms.</title>
        <authorList>
            <person name="Ali S."/>
            <person name="Shao J."/>
            <person name="Larry D.J."/>
            <person name="Kronmiller B."/>
            <person name="Shen D."/>
            <person name="Strem M.D."/>
            <person name="Melnick R.L."/>
            <person name="Guiltinan M.J."/>
            <person name="Tyler B.M."/>
            <person name="Meinhardt L.W."/>
            <person name="Bailey B.A."/>
        </authorList>
    </citation>
    <scope>NUCLEOTIDE SEQUENCE [LARGE SCALE GENOMIC DNA]</scope>
    <source>
        <strain evidence="2">zdho120</strain>
    </source>
</reference>
<evidence type="ECO:0000313" key="2">
    <source>
        <dbReference type="Proteomes" id="UP000198211"/>
    </source>
</evidence>
<name>A0A225UK25_9STRA</name>
<evidence type="ECO:0000313" key="1">
    <source>
        <dbReference type="EMBL" id="OWY93333.1"/>
    </source>
</evidence>
<keyword evidence="2" id="KW-1185">Reference proteome</keyword>
<gene>
    <name evidence="1" type="ORF">PHMEG_00037323</name>
</gene>
<proteinExistence type="predicted"/>
<protein>
    <submittedName>
        <fullName evidence="1">Polyprotein</fullName>
    </submittedName>
</protein>
<dbReference type="EMBL" id="NBNE01016280">
    <property type="protein sequence ID" value="OWY93333.1"/>
    <property type="molecule type" value="Genomic_DNA"/>
</dbReference>
<dbReference type="OrthoDB" id="116028at2759"/>
<comment type="caution">
    <text evidence="1">The sequence shown here is derived from an EMBL/GenBank/DDBJ whole genome shotgun (WGS) entry which is preliminary data.</text>
</comment>